<accession>A0AA85KI97</accession>
<dbReference type="WBParaSite" id="TREG1_89790.1">
    <property type="protein sequence ID" value="TREG1_89790.1"/>
    <property type="gene ID" value="TREG1_89790"/>
</dbReference>
<evidence type="ECO:0000313" key="3">
    <source>
        <dbReference type="WBParaSite" id="TREG1_89790.1"/>
    </source>
</evidence>
<feature type="compositionally biased region" description="Polar residues" evidence="1">
    <location>
        <begin position="148"/>
        <end position="189"/>
    </location>
</feature>
<organism evidence="2 3">
    <name type="scientific">Trichobilharzia regenti</name>
    <name type="common">Nasal bird schistosome</name>
    <dbReference type="NCBI Taxonomy" id="157069"/>
    <lineage>
        <taxon>Eukaryota</taxon>
        <taxon>Metazoa</taxon>
        <taxon>Spiralia</taxon>
        <taxon>Lophotrochozoa</taxon>
        <taxon>Platyhelminthes</taxon>
        <taxon>Trematoda</taxon>
        <taxon>Digenea</taxon>
        <taxon>Strigeidida</taxon>
        <taxon>Schistosomatoidea</taxon>
        <taxon>Schistosomatidae</taxon>
        <taxon>Trichobilharzia</taxon>
    </lineage>
</organism>
<evidence type="ECO:0000313" key="2">
    <source>
        <dbReference type="Proteomes" id="UP000050795"/>
    </source>
</evidence>
<dbReference type="AlphaFoldDB" id="A0AA85KI97"/>
<feature type="compositionally biased region" description="Acidic residues" evidence="1">
    <location>
        <begin position="36"/>
        <end position="51"/>
    </location>
</feature>
<evidence type="ECO:0000256" key="1">
    <source>
        <dbReference type="SAM" id="MobiDB-lite"/>
    </source>
</evidence>
<protein>
    <submittedName>
        <fullName evidence="3">Uncharacterized protein</fullName>
    </submittedName>
</protein>
<name>A0AA85KI97_TRIRE</name>
<proteinExistence type="predicted"/>
<feature type="region of interest" description="Disordered" evidence="1">
    <location>
        <begin position="148"/>
        <end position="222"/>
    </location>
</feature>
<reference evidence="3" key="2">
    <citation type="submission" date="2023-11" db="UniProtKB">
        <authorList>
            <consortium name="WormBaseParasite"/>
        </authorList>
    </citation>
    <scope>IDENTIFICATION</scope>
</reference>
<keyword evidence="2" id="KW-1185">Reference proteome</keyword>
<feature type="region of interest" description="Disordered" evidence="1">
    <location>
        <begin position="36"/>
        <end position="68"/>
    </location>
</feature>
<reference evidence="2" key="1">
    <citation type="submission" date="2022-06" db="EMBL/GenBank/DDBJ databases">
        <authorList>
            <person name="Berger JAMES D."/>
            <person name="Berger JAMES D."/>
        </authorList>
    </citation>
    <scope>NUCLEOTIDE SEQUENCE [LARGE SCALE GENOMIC DNA]</scope>
</reference>
<feature type="compositionally biased region" description="Polar residues" evidence="1">
    <location>
        <begin position="209"/>
        <end position="222"/>
    </location>
</feature>
<dbReference type="Proteomes" id="UP000050795">
    <property type="component" value="Unassembled WGS sequence"/>
</dbReference>
<sequence length="331" mass="36823">MVTCTLSKHDLNTLMHPTTNNNSLPSLRSVYDTNLDEADDYDGDEVDEDEGEYHNIEEEGLDDTSSLSKDKRKQLEQFNYKESTSDTTSSLSFLSRRITRKYASEFILPDDTRVAVSRLEGIYPMDNNEQVILSLSVGHKNIYTGQYTSNDYPSTPTQPSSSNYCNNQLSSSSLEKISTPTMNVNNKSGSNHTNTTDDNSDSLDRKSQKINSENPSESDSTQIMSNISDNSLSYISGGLQIVDYLEDDLWAATILQCDNSCNSDLLRQLEAGCRLDPEAYRMERVQTVKNRETVIDFPGKPTVRTIGLSRTTSETDSIATGVTGIDLDAES</sequence>